<evidence type="ECO:0000313" key="1">
    <source>
        <dbReference type="EMBL" id="EDM50395.1"/>
    </source>
</evidence>
<comment type="caution">
    <text evidence="1">The sequence shown here is derived from an EMBL/GenBank/DDBJ whole genome shotgun (WGS) entry which is preliminary data.</text>
</comment>
<organism evidence="1 2">
    <name type="scientific">Eubacterium ventriosum ATCC 27560</name>
    <dbReference type="NCBI Taxonomy" id="411463"/>
    <lineage>
        <taxon>Bacteria</taxon>
        <taxon>Bacillati</taxon>
        <taxon>Bacillota</taxon>
        <taxon>Clostridia</taxon>
        <taxon>Eubacteriales</taxon>
        <taxon>Eubacteriaceae</taxon>
        <taxon>Eubacterium</taxon>
    </lineage>
</organism>
<gene>
    <name evidence="1" type="ORF">EUBVEN_02346</name>
</gene>
<reference evidence="1 2" key="2">
    <citation type="submission" date="2007-04" db="EMBL/GenBank/DDBJ databases">
        <title>Draft genome sequence of Eubacterium ventriosum (ATCC 27560).</title>
        <authorList>
            <person name="Sudarsanam P."/>
            <person name="Ley R."/>
            <person name="Guruge J."/>
            <person name="Turnbaugh P.J."/>
            <person name="Mahowald M."/>
            <person name="Liep D."/>
            <person name="Gordon J."/>
        </authorList>
    </citation>
    <scope>NUCLEOTIDE SEQUENCE [LARGE SCALE GENOMIC DNA]</scope>
    <source>
        <strain evidence="1 2">ATCC 27560</strain>
    </source>
</reference>
<accession>A5Z9F1</accession>
<dbReference type="AlphaFoldDB" id="A5Z9F1"/>
<sequence length="87" mass="9589">MAKMAIAACLIGAIVLVWGRKEIVNEKSAKNEKVIATQTIEIQENERLHLSVGADVGQTIFWSPSLKGKAPSQGLLILNIIYFHYLP</sequence>
<protein>
    <submittedName>
        <fullName evidence="1">Uncharacterized protein</fullName>
    </submittedName>
</protein>
<dbReference type="HOGENOM" id="CLU_2478746_0_0_9"/>
<dbReference type="Proteomes" id="UP000006000">
    <property type="component" value="Unassembled WGS sequence"/>
</dbReference>
<dbReference type="RefSeq" id="WP_005363720.1">
    <property type="nucleotide sequence ID" value="NZ_DS264286.1"/>
</dbReference>
<name>A5Z9F1_9FIRM</name>
<evidence type="ECO:0000313" key="2">
    <source>
        <dbReference type="Proteomes" id="UP000006000"/>
    </source>
</evidence>
<proteinExistence type="predicted"/>
<dbReference type="EMBL" id="AAVL02000037">
    <property type="protein sequence ID" value="EDM50395.1"/>
    <property type="molecule type" value="Genomic_DNA"/>
</dbReference>
<reference evidence="1 2" key="1">
    <citation type="submission" date="2007-03" db="EMBL/GenBank/DDBJ databases">
        <authorList>
            <person name="Fulton L."/>
            <person name="Clifton S."/>
            <person name="Fulton B."/>
            <person name="Xu J."/>
            <person name="Minx P."/>
            <person name="Pepin K.H."/>
            <person name="Johnson M."/>
            <person name="Thiruvilangam P."/>
            <person name="Bhonagiri V."/>
            <person name="Nash W.E."/>
            <person name="Mardis E.R."/>
            <person name="Wilson R.K."/>
        </authorList>
    </citation>
    <scope>NUCLEOTIDE SEQUENCE [LARGE SCALE GENOMIC DNA]</scope>
    <source>
        <strain evidence="1 2">ATCC 27560</strain>
    </source>
</reference>